<dbReference type="PANTHER" id="PTHR48053">
    <property type="entry name" value="LEUCINE RICH REPEAT FAMILY PROTEIN, EXPRESSED"/>
    <property type="match status" value="1"/>
</dbReference>
<reference evidence="22 23" key="1">
    <citation type="submission" date="2014-04" db="EMBL/GenBank/DDBJ databases">
        <authorList>
            <consortium name="International Citrus Genome Consortium"/>
            <person name="Gmitter F."/>
            <person name="Chen C."/>
            <person name="Farmerie W."/>
            <person name="Harkins T."/>
            <person name="Desany B."/>
            <person name="Mohiuddin M."/>
            <person name="Kodira C."/>
            <person name="Borodovsky M."/>
            <person name="Lomsadze A."/>
            <person name="Burns P."/>
            <person name="Jenkins J."/>
            <person name="Prochnik S."/>
            <person name="Shu S."/>
            <person name="Chapman J."/>
            <person name="Pitluck S."/>
            <person name="Schmutz J."/>
            <person name="Rokhsar D."/>
        </authorList>
    </citation>
    <scope>NUCLEOTIDE SEQUENCE</scope>
</reference>
<evidence type="ECO:0000313" key="23">
    <source>
        <dbReference type="Proteomes" id="UP000027120"/>
    </source>
</evidence>
<comment type="catalytic activity">
    <reaction evidence="19">
        <text>L-seryl-[protein] + ATP = O-phospho-L-seryl-[protein] + ADP + H(+)</text>
        <dbReference type="Rhea" id="RHEA:17989"/>
        <dbReference type="Rhea" id="RHEA-COMP:9863"/>
        <dbReference type="Rhea" id="RHEA-COMP:11604"/>
        <dbReference type="ChEBI" id="CHEBI:15378"/>
        <dbReference type="ChEBI" id="CHEBI:29999"/>
        <dbReference type="ChEBI" id="CHEBI:30616"/>
        <dbReference type="ChEBI" id="CHEBI:83421"/>
        <dbReference type="ChEBI" id="CHEBI:456216"/>
        <dbReference type="EC" id="2.7.11.1"/>
    </reaction>
</comment>
<dbReference type="PANTHER" id="PTHR48053:SF139">
    <property type="entry name" value="LRR RECEPTOR-LIKE KINASE FAMILY PROTEIN"/>
    <property type="match status" value="1"/>
</dbReference>
<dbReference type="InterPro" id="IPR051716">
    <property type="entry name" value="Plant_RL_S/T_kinase"/>
</dbReference>
<feature type="domain" description="Protein kinase" evidence="21">
    <location>
        <begin position="423"/>
        <end position="667"/>
    </location>
</feature>
<dbReference type="FunFam" id="3.80.10.10:FF:000383">
    <property type="entry name" value="Leucine-rich repeat receptor protein kinase EMS1"/>
    <property type="match status" value="3"/>
</dbReference>
<evidence type="ECO:0000256" key="14">
    <source>
        <dbReference type="ARBA" id="ARBA00022989"/>
    </source>
</evidence>
<dbReference type="InterPro" id="IPR000719">
    <property type="entry name" value="Prot_kinase_dom"/>
</dbReference>
<dbReference type="InterPro" id="IPR001245">
    <property type="entry name" value="Ser-Thr/Tyr_kinase_cat_dom"/>
</dbReference>
<dbReference type="Pfam" id="PF00069">
    <property type="entry name" value="Pkinase"/>
    <property type="match status" value="1"/>
</dbReference>
<comment type="subcellular location">
    <subcellularLocation>
        <location evidence="1">Cell membrane</location>
    </subcellularLocation>
    <subcellularLocation>
        <location evidence="2">Membrane</location>
        <topology evidence="2">Single-pass type I membrane protein</topology>
    </subcellularLocation>
</comment>
<dbReference type="SUPFAM" id="SSF56112">
    <property type="entry name" value="Protein kinase-like (PK-like)"/>
    <property type="match status" value="1"/>
</dbReference>
<keyword evidence="5" id="KW-0597">Phosphoprotein</keyword>
<evidence type="ECO:0000256" key="5">
    <source>
        <dbReference type="ARBA" id="ARBA00022553"/>
    </source>
</evidence>
<feature type="binding site" evidence="20">
    <location>
        <position position="452"/>
    </location>
    <ligand>
        <name>ATP</name>
        <dbReference type="ChEBI" id="CHEBI:30616"/>
    </ligand>
</feature>
<dbReference type="Proteomes" id="UP000027120">
    <property type="component" value="Unassembled WGS sequence"/>
</dbReference>
<evidence type="ECO:0000256" key="1">
    <source>
        <dbReference type="ARBA" id="ARBA00004236"/>
    </source>
</evidence>
<dbReference type="GO" id="GO:0005524">
    <property type="term" value="F:ATP binding"/>
    <property type="evidence" value="ECO:0007669"/>
    <property type="project" value="UniProtKB-UniRule"/>
</dbReference>
<evidence type="ECO:0000256" key="12">
    <source>
        <dbReference type="ARBA" id="ARBA00022777"/>
    </source>
</evidence>
<keyword evidence="4" id="KW-0723">Serine/threonine-protein kinase</keyword>
<evidence type="ECO:0000256" key="6">
    <source>
        <dbReference type="ARBA" id="ARBA00022614"/>
    </source>
</evidence>
<dbReference type="Pfam" id="PF07714">
    <property type="entry name" value="PK_Tyr_Ser-Thr"/>
    <property type="match status" value="1"/>
</dbReference>
<dbReference type="SMR" id="A0A067DD61"/>
<dbReference type="Gene3D" id="3.80.10.10">
    <property type="entry name" value="Ribonuclease Inhibitor"/>
    <property type="match status" value="2"/>
</dbReference>
<dbReference type="Gene3D" id="1.10.510.10">
    <property type="entry name" value="Transferase(Phosphotransferase) domain 1"/>
    <property type="match status" value="1"/>
</dbReference>
<evidence type="ECO:0000256" key="16">
    <source>
        <dbReference type="ARBA" id="ARBA00023170"/>
    </source>
</evidence>
<proteinExistence type="predicted"/>
<dbReference type="GO" id="GO:0004674">
    <property type="term" value="F:protein serine/threonine kinase activity"/>
    <property type="evidence" value="ECO:0007669"/>
    <property type="project" value="UniProtKB-KW"/>
</dbReference>
<keyword evidence="7" id="KW-0808">Transferase</keyword>
<comment type="catalytic activity">
    <reaction evidence="18">
        <text>L-threonyl-[protein] + ATP = O-phospho-L-threonyl-[protein] + ADP + H(+)</text>
        <dbReference type="Rhea" id="RHEA:46608"/>
        <dbReference type="Rhea" id="RHEA-COMP:11060"/>
        <dbReference type="Rhea" id="RHEA-COMP:11605"/>
        <dbReference type="ChEBI" id="CHEBI:15378"/>
        <dbReference type="ChEBI" id="CHEBI:30013"/>
        <dbReference type="ChEBI" id="CHEBI:30616"/>
        <dbReference type="ChEBI" id="CHEBI:61977"/>
        <dbReference type="ChEBI" id="CHEBI:456216"/>
        <dbReference type="EC" id="2.7.11.1"/>
    </reaction>
</comment>
<keyword evidence="10" id="KW-0677">Repeat</keyword>
<evidence type="ECO:0000256" key="17">
    <source>
        <dbReference type="ARBA" id="ARBA00023180"/>
    </source>
</evidence>
<dbReference type="InterPro" id="IPR011009">
    <property type="entry name" value="Kinase-like_dom_sf"/>
</dbReference>
<keyword evidence="15" id="KW-0472">Membrane</keyword>
<keyword evidence="9" id="KW-0732">Signal</keyword>
<dbReference type="EMBL" id="KK785831">
    <property type="protein sequence ID" value="KDO40753.1"/>
    <property type="molecule type" value="Genomic_DNA"/>
</dbReference>
<dbReference type="SMART" id="SM00369">
    <property type="entry name" value="LRR_TYP"/>
    <property type="match status" value="6"/>
</dbReference>
<evidence type="ECO:0000256" key="18">
    <source>
        <dbReference type="ARBA" id="ARBA00047899"/>
    </source>
</evidence>
<keyword evidence="8" id="KW-0812">Transmembrane</keyword>
<evidence type="ECO:0000256" key="20">
    <source>
        <dbReference type="PROSITE-ProRule" id="PRU10141"/>
    </source>
</evidence>
<dbReference type="GO" id="GO:0038023">
    <property type="term" value="F:signaling receptor activity"/>
    <property type="evidence" value="ECO:0000318"/>
    <property type="project" value="GO_Central"/>
</dbReference>
<keyword evidence="11 20" id="KW-0547">Nucleotide-binding</keyword>
<keyword evidence="23" id="KW-1185">Reference proteome</keyword>
<dbReference type="PROSITE" id="PS50011">
    <property type="entry name" value="PROTEIN_KINASE_DOM"/>
    <property type="match status" value="1"/>
</dbReference>
<dbReference type="InterPro" id="IPR017441">
    <property type="entry name" value="Protein_kinase_ATP_BS"/>
</dbReference>
<keyword evidence="12" id="KW-0418">Kinase</keyword>
<evidence type="ECO:0000256" key="3">
    <source>
        <dbReference type="ARBA" id="ARBA00012513"/>
    </source>
</evidence>
<evidence type="ECO:0000256" key="2">
    <source>
        <dbReference type="ARBA" id="ARBA00004479"/>
    </source>
</evidence>
<dbReference type="InterPro" id="IPR003591">
    <property type="entry name" value="Leu-rich_rpt_typical-subtyp"/>
</dbReference>
<dbReference type="Gene3D" id="3.30.200.20">
    <property type="entry name" value="Phosphorylase Kinase, domain 1"/>
    <property type="match status" value="1"/>
</dbReference>
<dbReference type="SUPFAM" id="SSF52047">
    <property type="entry name" value="RNI-like"/>
    <property type="match status" value="1"/>
</dbReference>
<name>A0A067DD61_CITSI</name>
<dbReference type="GO" id="GO:0005886">
    <property type="term" value="C:plasma membrane"/>
    <property type="evidence" value="ECO:0000318"/>
    <property type="project" value="GO_Central"/>
</dbReference>
<evidence type="ECO:0000256" key="11">
    <source>
        <dbReference type="ARBA" id="ARBA00022741"/>
    </source>
</evidence>
<evidence type="ECO:0000256" key="9">
    <source>
        <dbReference type="ARBA" id="ARBA00022729"/>
    </source>
</evidence>
<dbReference type="Pfam" id="PF00560">
    <property type="entry name" value="LRR_1"/>
    <property type="match status" value="6"/>
</dbReference>
<keyword evidence="6" id="KW-0433">Leucine-rich repeat</keyword>
<keyword evidence="13 20" id="KW-0067">ATP-binding</keyword>
<dbReference type="FunFam" id="3.30.200.20:FF:000309">
    <property type="entry name" value="Leucine-rich repeat receptor protein kinase MSP1"/>
    <property type="match status" value="1"/>
</dbReference>
<gene>
    <name evidence="22" type="ORF">CISIN_1g042735mg</name>
</gene>
<keyword evidence="16" id="KW-0675">Receptor</keyword>
<evidence type="ECO:0000256" key="8">
    <source>
        <dbReference type="ARBA" id="ARBA00022692"/>
    </source>
</evidence>
<evidence type="ECO:0000256" key="7">
    <source>
        <dbReference type="ARBA" id="ARBA00022679"/>
    </source>
</evidence>
<evidence type="ECO:0000313" key="22">
    <source>
        <dbReference type="EMBL" id="KDO40753.1"/>
    </source>
</evidence>
<evidence type="ECO:0000256" key="19">
    <source>
        <dbReference type="ARBA" id="ARBA00048679"/>
    </source>
</evidence>
<evidence type="ECO:0000259" key="21">
    <source>
        <dbReference type="PROSITE" id="PS50011"/>
    </source>
</evidence>
<accession>A0A067DD61</accession>
<dbReference type="AlphaFoldDB" id="A0A067DD61"/>
<dbReference type="Pfam" id="PF13855">
    <property type="entry name" value="LRR_8"/>
    <property type="match status" value="1"/>
</dbReference>
<evidence type="ECO:0000256" key="15">
    <source>
        <dbReference type="ARBA" id="ARBA00023136"/>
    </source>
</evidence>
<organism evidence="22 23">
    <name type="scientific">Citrus sinensis</name>
    <name type="common">Sweet orange</name>
    <name type="synonym">Citrus aurantium var. sinensis</name>
    <dbReference type="NCBI Taxonomy" id="2711"/>
    <lineage>
        <taxon>Eukaryota</taxon>
        <taxon>Viridiplantae</taxon>
        <taxon>Streptophyta</taxon>
        <taxon>Embryophyta</taxon>
        <taxon>Tracheophyta</taxon>
        <taxon>Spermatophyta</taxon>
        <taxon>Magnoliopsida</taxon>
        <taxon>eudicotyledons</taxon>
        <taxon>Gunneridae</taxon>
        <taxon>Pentapetalae</taxon>
        <taxon>rosids</taxon>
        <taxon>malvids</taxon>
        <taxon>Sapindales</taxon>
        <taxon>Rutaceae</taxon>
        <taxon>Aurantioideae</taxon>
        <taxon>Citrus</taxon>
    </lineage>
</organism>
<keyword evidence="14" id="KW-1133">Transmembrane helix</keyword>
<keyword evidence="17" id="KW-0325">Glycoprotein</keyword>
<dbReference type="InterPro" id="IPR001611">
    <property type="entry name" value="Leu-rich_rpt"/>
</dbReference>
<sequence length="667" mass="74647">NLTNLRELHLRDNYLTGLIPTETWNLKSLVKLGLGGNQFRGSLPSSVGNLSSLRYLFLFENNLSGSIPPSVGNLMLTVLALENNHFTGNLRHNICRNGALERVIVGGNHFRGPIPKCLRNCPNLVRISLEGNNMRGTISEAFGIYLNLTFLDISDNNFFGEIASNWGKCPKLSTLNVSMNNITRSIPLEIGNLSTLNEFDLSLNHIVGKIPKEFGKLNSLTKLILRGNQLIGHLPSEIGSLTKLEFLNLSTNRFSSLIPESLGNLLKLHYLDLSKYQFIQELPKELGKLVQLSELELSHNFLGREIPSQICSMECCEVFCTITNSVPTNNFLNCQKGYACQKVVLTFQQFSTSAKICPNLSRLPTNHHPQSGCISVIAYVPIIWDQANREGQRSPQNSQGLLSILSFKGKFDYVEIIRAINDFDAKYCIGSGRHGSVYRAELPSKEFLAVKKFNSPLPSDQIADQKEFFAEIEALTKIRHRNIVKFYGFCSHARHSILIYEYLKRGSLATNLSNDAAAEELDISSKNVLLDLEHKAHVSDFGIAKFLKPDSSNWSALVGTYRYVAPDYRKKCDVYSFRVLALEVIKGKHPRGFVSSILPSPSVINMRLDEMLDPRLPPPSPDVQGKLISIMEVAFSCLDVSPESRPTMQTITQQLLFSLVYFSYAHP</sequence>
<dbReference type="GO" id="GO:0009755">
    <property type="term" value="P:hormone-mediated signaling pathway"/>
    <property type="evidence" value="ECO:0000318"/>
    <property type="project" value="GO_Central"/>
</dbReference>
<feature type="non-terminal residue" evidence="22">
    <location>
        <position position="1"/>
    </location>
</feature>
<protein>
    <recommendedName>
        <fullName evidence="3">non-specific serine/threonine protein kinase</fullName>
        <ecNumber evidence="3">2.7.11.1</ecNumber>
    </recommendedName>
</protein>
<evidence type="ECO:0000256" key="4">
    <source>
        <dbReference type="ARBA" id="ARBA00022527"/>
    </source>
</evidence>
<dbReference type="InterPro" id="IPR032675">
    <property type="entry name" value="LRR_dom_sf"/>
</dbReference>
<evidence type="ECO:0000256" key="10">
    <source>
        <dbReference type="ARBA" id="ARBA00022737"/>
    </source>
</evidence>
<evidence type="ECO:0000256" key="13">
    <source>
        <dbReference type="ARBA" id="ARBA00022840"/>
    </source>
</evidence>
<dbReference type="PROSITE" id="PS00107">
    <property type="entry name" value="PROTEIN_KINASE_ATP"/>
    <property type="match status" value="1"/>
</dbReference>
<dbReference type="EC" id="2.7.11.1" evidence="3"/>